<dbReference type="GO" id="GO:0005829">
    <property type="term" value="C:cytosol"/>
    <property type="evidence" value="ECO:0007669"/>
    <property type="project" value="GOC"/>
</dbReference>
<dbReference type="Pfam" id="PF00787">
    <property type="entry name" value="PX"/>
    <property type="match status" value="1"/>
</dbReference>
<dbReference type="SUPFAM" id="SSF64268">
    <property type="entry name" value="PX domain"/>
    <property type="match status" value="1"/>
</dbReference>
<dbReference type="InterPro" id="IPR045734">
    <property type="entry name" value="Snx8_BAR_dom"/>
</dbReference>
<name>A0A4V3XBA5_9APHY</name>
<dbReference type="GO" id="GO:0016020">
    <property type="term" value="C:membrane"/>
    <property type="evidence" value="ECO:0007669"/>
    <property type="project" value="UniProtKB-SubCell"/>
</dbReference>
<evidence type="ECO:0000256" key="6">
    <source>
        <dbReference type="ARBA" id="ARBA00022490"/>
    </source>
</evidence>
<keyword evidence="6" id="KW-0963">Cytoplasm</keyword>
<evidence type="ECO:0000313" key="12">
    <source>
        <dbReference type="EMBL" id="THH01043.1"/>
    </source>
</evidence>
<dbReference type="EMBL" id="SGPJ01000033">
    <property type="protein sequence ID" value="THH01043.1"/>
    <property type="molecule type" value="Genomic_DNA"/>
</dbReference>
<dbReference type="AlphaFoldDB" id="A0A4V3XBA5"/>
<keyword evidence="7" id="KW-0653">Protein transport</keyword>
<sequence>MLLKFMRLLLLGRFTSDDPWNVSKFPNAPTETPNGAASMSNGAPSSISGSGLPKDWWKKLETVNVNILGQQGFILNRYLVYEVATDRAPPVPRRYSEFVILWDCLVKRYPFRLLPSLPPKRIGPDDSFLEQRRRGLARFINFAVNHPVIKEDGLLAVFLTEPSFESWRKHSPISYEEESASKRVDRVEEMSIPSDLEEKLAVVRGKISVLIEQWQKICILAERMIKRREAAAVRAPPFARRTLTKSHFALPPFASALADDASISNESLASSVFSGFMHPGRAFAGADSQADSARLTNTLKALAEVNERCWRGDDCLLCAGVRQGVSNIAQHTERHADAMEHRSQRDLYIATRDLFIRHDRLSGDQVEKLKKRVETTSLKLENIKQAQKDNWQVEADKLAVTIEKDQAAISAALNRRVFIRVCMWHELRVVLHNRENTLLTDAVRTFAREERDFSEGITANWGSLADALETMPYE</sequence>
<dbReference type="GO" id="GO:0005768">
    <property type="term" value="C:endosome"/>
    <property type="evidence" value="ECO:0007669"/>
    <property type="project" value="TreeGrafter"/>
</dbReference>
<dbReference type="Proteomes" id="UP000309038">
    <property type="component" value="Unassembled WGS sequence"/>
</dbReference>
<dbReference type="PROSITE" id="PS50195">
    <property type="entry name" value="PX"/>
    <property type="match status" value="1"/>
</dbReference>
<evidence type="ECO:0000259" key="11">
    <source>
        <dbReference type="PROSITE" id="PS50195"/>
    </source>
</evidence>
<feature type="signal peptide" evidence="10">
    <location>
        <begin position="1"/>
        <end position="17"/>
    </location>
</feature>
<dbReference type="PANTHER" id="PTHR47554">
    <property type="entry name" value="SORTING NEXIN MVP1"/>
    <property type="match status" value="1"/>
</dbReference>
<gene>
    <name evidence="12" type="ORF">EW026_g1572</name>
</gene>
<evidence type="ECO:0000313" key="13">
    <source>
        <dbReference type="Proteomes" id="UP000309038"/>
    </source>
</evidence>
<reference evidence="12 13" key="1">
    <citation type="submission" date="2019-02" db="EMBL/GenBank/DDBJ databases">
        <title>Genome sequencing of the rare red list fungi Phlebia centrifuga.</title>
        <authorList>
            <person name="Buettner E."/>
            <person name="Kellner H."/>
        </authorList>
    </citation>
    <scope>NUCLEOTIDE SEQUENCE [LARGE SCALE GENOMIC DNA]</scope>
    <source>
        <strain evidence="12 13">DSM 108282</strain>
    </source>
</reference>
<evidence type="ECO:0000256" key="10">
    <source>
        <dbReference type="SAM" id="SignalP"/>
    </source>
</evidence>
<dbReference type="Pfam" id="PF19566">
    <property type="entry name" value="Snx8_BAR_dom"/>
    <property type="match status" value="1"/>
</dbReference>
<evidence type="ECO:0000256" key="7">
    <source>
        <dbReference type="ARBA" id="ARBA00022927"/>
    </source>
</evidence>
<accession>A0A4V3XBA5</accession>
<feature type="region of interest" description="Disordered" evidence="9">
    <location>
        <begin position="25"/>
        <end position="46"/>
    </location>
</feature>
<evidence type="ECO:0000256" key="5">
    <source>
        <dbReference type="ARBA" id="ARBA00022448"/>
    </source>
</evidence>
<dbReference type="InterPro" id="IPR036871">
    <property type="entry name" value="PX_dom_sf"/>
</dbReference>
<evidence type="ECO:0000256" key="2">
    <source>
        <dbReference type="ARBA" id="ARBA00004496"/>
    </source>
</evidence>
<comment type="caution">
    <text evidence="12">The sequence shown here is derived from an EMBL/GenBank/DDBJ whole genome shotgun (WGS) entry which is preliminary data.</text>
</comment>
<dbReference type="PANTHER" id="PTHR47554:SF1">
    <property type="entry name" value="SORTING NEXIN MVP1"/>
    <property type="match status" value="1"/>
</dbReference>
<evidence type="ECO:0000256" key="8">
    <source>
        <dbReference type="ARBA" id="ARBA00023136"/>
    </source>
</evidence>
<dbReference type="Gene3D" id="3.30.1520.10">
    <property type="entry name" value="Phox-like domain"/>
    <property type="match status" value="1"/>
</dbReference>
<dbReference type="GO" id="GO:0032266">
    <property type="term" value="F:phosphatidylinositol-3-phosphate binding"/>
    <property type="evidence" value="ECO:0007669"/>
    <property type="project" value="TreeGrafter"/>
</dbReference>
<keyword evidence="13" id="KW-1185">Reference proteome</keyword>
<proteinExistence type="inferred from homology"/>
<evidence type="ECO:0000256" key="9">
    <source>
        <dbReference type="SAM" id="MobiDB-lite"/>
    </source>
</evidence>
<feature type="chain" id="PRO_5020907305" description="Sorting nexin MVP1" evidence="10">
    <location>
        <begin position="18"/>
        <end position="474"/>
    </location>
</feature>
<keyword evidence="5" id="KW-0813">Transport</keyword>
<dbReference type="GO" id="GO:0006623">
    <property type="term" value="P:protein targeting to vacuole"/>
    <property type="evidence" value="ECO:0007669"/>
    <property type="project" value="TreeGrafter"/>
</dbReference>
<keyword evidence="8" id="KW-0472">Membrane</keyword>
<feature type="compositionally biased region" description="Polar residues" evidence="9">
    <location>
        <begin position="29"/>
        <end position="46"/>
    </location>
</feature>
<comment type="subcellular location">
    <subcellularLocation>
        <location evidence="2">Cytoplasm</location>
    </subcellularLocation>
    <subcellularLocation>
        <location evidence="1">Membrane</location>
        <topology evidence="1">Peripheral membrane protein</topology>
        <orientation evidence="1">Cytoplasmic side</orientation>
    </subcellularLocation>
</comment>
<feature type="domain" description="PX" evidence="11">
    <location>
        <begin position="59"/>
        <end position="165"/>
    </location>
</feature>
<comment type="similarity">
    <text evidence="3">Belongs to the sorting nexin family.</text>
</comment>
<protein>
    <recommendedName>
        <fullName evidence="4">Sorting nexin MVP1</fullName>
    </recommendedName>
</protein>
<evidence type="ECO:0000256" key="1">
    <source>
        <dbReference type="ARBA" id="ARBA00004287"/>
    </source>
</evidence>
<dbReference type="InterPro" id="IPR001683">
    <property type="entry name" value="PX_dom"/>
</dbReference>
<dbReference type="GO" id="GO:0042147">
    <property type="term" value="P:retrograde transport, endosome to Golgi"/>
    <property type="evidence" value="ECO:0007669"/>
    <property type="project" value="InterPro"/>
</dbReference>
<organism evidence="12 13">
    <name type="scientific">Hermanssonia centrifuga</name>
    <dbReference type="NCBI Taxonomy" id="98765"/>
    <lineage>
        <taxon>Eukaryota</taxon>
        <taxon>Fungi</taxon>
        <taxon>Dikarya</taxon>
        <taxon>Basidiomycota</taxon>
        <taxon>Agaricomycotina</taxon>
        <taxon>Agaricomycetes</taxon>
        <taxon>Polyporales</taxon>
        <taxon>Meruliaceae</taxon>
        <taxon>Hermanssonia</taxon>
    </lineage>
</organism>
<dbReference type="SMART" id="SM00312">
    <property type="entry name" value="PX"/>
    <property type="match status" value="1"/>
</dbReference>
<evidence type="ECO:0000256" key="3">
    <source>
        <dbReference type="ARBA" id="ARBA00010883"/>
    </source>
</evidence>
<keyword evidence="10" id="KW-0732">Signal</keyword>
<dbReference type="InterPro" id="IPR028662">
    <property type="entry name" value="SNX8/Mvp1"/>
</dbReference>
<evidence type="ECO:0000256" key="4">
    <source>
        <dbReference type="ARBA" id="ARBA00014268"/>
    </source>
</evidence>